<organism evidence="5 6">
    <name type="scientific">Desulfobacter postgatei</name>
    <dbReference type="NCBI Taxonomy" id="2293"/>
    <lineage>
        <taxon>Bacteria</taxon>
        <taxon>Pseudomonadati</taxon>
        <taxon>Thermodesulfobacteriota</taxon>
        <taxon>Desulfobacteria</taxon>
        <taxon>Desulfobacterales</taxon>
        <taxon>Desulfobacteraceae</taxon>
        <taxon>Desulfobacter</taxon>
    </lineage>
</organism>
<dbReference type="GO" id="GO:0005829">
    <property type="term" value="C:cytosol"/>
    <property type="evidence" value="ECO:0007669"/>
    <property type="project" value="TreeGrafter"/>
</dbReference>
<gene>
    <name evidence="5" type="ORF">CSA25_03940</name>
</gene>
<dbReference type="AlphaFoldDB" id="A0A2G6MRX2"/>
<dbReference type="GO" id="GO:0051082">
    <property type="term" value="F:unfolded protein binding"/>
    <property type="evidence" value="ECO:0007669"/>
    <property type="project" value="InterPro"/>
</dbReference>
<dbReference type="InterPro" id="IPR005632">
    <property type="entry name" value="Chaperone_Skp"/>
</dbReference>
<keyword evidence="3" id="KW-0175">Coiled coil</keyword>
<sequence length="177" mass="19989">MKKRILISVAVIIEVLFTCSAFAGDGAKIGLVNFEKIVKESSAGKMMQQDLKTKLDQLQAKLQAEEKKVKDMSDALEREALVLSAEKKLERQRQLRDNADDLKKMNADYTQEMKILQNKRINQIQKAVFEIANKLGKAQGYTLIIEKKVAGVIFAADHVDITDEVIKEYNATYAKIK</sequence>
<evidence type="ECO:0000256" key="1">
    <source>
        <dbReference type="ARBA" id="ARBA00009091"/>
    </source>
</evidence>
<feature type="signal peptide" evidence="4">
    <location>
        <begin position="1"/>
        <end position="23"/>
    </location>
</feature>
<reference evidence="5 6" key="1">
    <citation type="submission" date="2017-10" db="EMBL/GenBank/DDBJ databases">
        <title>Novel microbial diversity and functional potential in the marine mammal oral microbiome.</title>
        <authorList>
            <person name="Dudek N.K."/>
            <person name="Sun C.L."/>
            <person name="Burstein D."/>
            <person name="Kantor R.S."/>
            <person name="Aliaga Goltsman D.S."/>
            <person name="Bik E.M."/>
            <person name="Thomas B.C."/>
            <person name="Banfield J.F."/>
            <person name="Relman D.A."/>
        </authorList>
    </citation>
    <scope>NUCLEOTIDE SEQUENCE [LARGE SCALE GENOMIC DNA]</scope>
    <source>
        <strain evidence="5">DOLJORAL78_47_202</strain>
    </source>
</reference>
<dbReference type="InterPro" id="IPR024930">
    <property type="entry name" value="Skp_dom_sf"/>
</dbReference>
<name>A0A2G6MRX2_9BACT</name>
<keyword evidence="2 4" id="KW-0732">Signal</keyword>
<dbReference type="SMART" id="SM00935">
    <property type="entry name" value="OmpH"/>
    <property type="match status" value="1"/>
</dbReference>
<dbReference type="EMBL" id="PDTI01000033">
    <property type="protein sequence ID" value="PIE62702.1"/>
    <property type="molecule type" value="Genomic_DNA"/>
</dbReference>
<proteinExistence type="inferred from homology"/>
<evidence type="ECO:0000256" key="4">
    <source>
        <dbReference type="SAM" id="SignalP"/>
    </source>
</evidence>
<protein>
    <recommendedName>
        <fullName evidence="7">Molecular chaperone Skp</fullName>
    </recommendedName>
</protein>
<comment type="similarity">
    <text evidence="1">Belongs to the Skp family.</text>
</comment>
<evidence type="ECO:0008006" key="7">
    <source>
        <dbReference type="Google" id="ProtNLM"/>
    </source>
</evidence>
<feature type="chain" id="PRO_5013546030" description="Molecular chaperone Skp" evidence="4">
    <location>
        <begin position="24"/>
        <end position="177"/>
    </location>
</feature>
<dbReference type="SUPFAM" id="SSF111384">
    <property type="entry name" value="OmpH-like"/>
    <property type="match status" value="1"/>
</dbReference>
<feature type="coiled-coil region" evidence="3">
    <location>
        <begin position="48"/>
        <end position="119"/>
    </location>
</feature>
<evidence type="ECO:0000313" key="6">
    <source>
        <dbReference type="Proteomes" id="UP000231203"/>
    </source>
</evidence>
<dbReference type="Proteomes" id="UP000231203">
    <property type="component" value="Unassembled WGS sequence"/>
</dbReference>
<evidence type="ECO:0000256" key="3">
    <source>
        <dbReference type="SAM" id="Coils"/>
    </source>
</evidence>
<dbReference type="PANTHER" id="PTHR35089">
    <property type="entry name" value="CHAPERONE PROTEIN SKP"/>
    <property type="match status" value="1"/>
</dbReference>
<dbReference type="GO" id="GO:0050821">
    <property type="term" value="P:protein stabilization"/>
    <property type="evidence" value="ECO:0007669"/>
    <property type="project" value="TreeGrafter"/>
</dbReference>
<evidence type="ECO:0000256" key="2">
    <source>
        <dbReference type="ARBA" id="ARBA00022729"/>
    </source>
</evidence>
<dbReference type="Pfam" id="PF03938">
    <property type="entry name" value="OmpH"/>
    <property type="match status" value="1"/>
</dbReference>
<evidence type="ECO:0000313" key="5">
    <source>
        <dbReference type="EMBL" id="PIE62702.1"/>
    </source>
</evidence>
<comment type="caution">
    <text evidence="5">The sequence shown here is derived from an EMBL/GenBank/DDBJ whole genome shotgun (WGS) entry which is preliminary data.</text>
</comment>
<accession>A0A2G6MRX2</accession>
<dbReference type="PANTHER" id="PTHR35089:SF1">
    <property type="entry name" value="CHAPERONE PROTEIN SKP"/>
    <property type="match status" value="1"/>
</dbReference>
<dbReference type="Gene3D" id="3.30.910.20">
    <property type="entry name" value="Skp domain"/>
    <property type="match status" value="1"/>
</dbReference>